<comment type="subcellular location">
    <subcellularLocation>
        <location evidence="3">Cytoplasm</location>
    </subcellularLocation>
</comment>
<keyword evidence="3" id="KW-0547">Nucleotide-binding</keyword>
<gene>
    <name evidence="3" type="primary">glk</name>
    <name evidence="5" type="ORF">SAMN05216406_14020</name>
    <name evidence="6" type="ORF">SAMN06297164_2855</name>
</gene>
<dbReference type="GO" id="GO:0005524">
    <property type="term" value="F:ATP binding"/>
    <property type="evidence" value="ECO:0007669"/>
    <property type="project" value="UniProtKB-UniRule"/>
</dbReference>
<dbReference type="Gene3D" id="3.40.367.20">
    <property type="match status" value="1"/>
</dbReference>
<dbReference type="PANTHER" id="PTHR47363:SF1">
    <property type="entry name" value="GLUCOKINASE"/>
    <property type="match status" value="1"/>
</dbReference>
<dbReference type="Gene3D" id="3.30.420.40">
    <property type="match status" value="1"/>
</dbReference>
<evidence type="ECO:0000256" key="3">
    <source>
        <dbReference type="HAMAP-Rule" id="MF_00524"/>
    </source>
</evidence>
<dbReference type="RefSeq" id="WP_062559832.1">
    <property type="nucleotide sequence ID" value="NZ_CP013341.1"/>
</dbReference>
<proteinExistence type="inferred from homology"/>
<dbReference type="GO" id="GO:0005536">
    <property type="term" value="F:D-glucose binding"/>
    <property type="evidence" value="ECO:0007669"/>
    <property type="project" value="InterPro"/>
</dbReference>
<name>A0A0S3AM19_9PROT</name>
<evidence type="ECO:0000313" key="7">
    <source>
        <dbReference type="Proteomes" id="UP000182882"/>
    </source>
</evidence>
<evidence type="ECO:0000313" key="8">
    <source>
        <dbReference type="Proteomes" id="UP000219335"/>
    </source>
</evidence>
<dbReference type="InterPro" id="IPR003836">
    <property type="entry name" value="Glucokinase"/>
</dbReference>
<comment type="similarity">
    <text evidence="3 4">Belongs to the bacterial glucokinase family.</text>
</comment>
<organism evidence="6 8">
    <name type="scientific">Nitrosomonas ureae</name>
    <dbReference type="NCBI Taxonomy" id="44577"/>
    <lineage>
        <taxon>Bacteria</taxon>
        <taxon>Pseudomonadati</taxon>
        <taxon>Pseudomonadota</taxon>
        <taxon>Betaproteobacteria</taxon>
        <taxon>Nitrosomonadales</taxon>
        <taxon>Nitrosomonadaceae</taxon>
        <taxon>Nitrosomonas</taxon>
    </lineage>
</organism>
<evidence type="ECO:0000313" key="6">
    <source>
        <dbReference type="EMBL" id="SOD20797.1"/>
    </source>
</evidence>
<reference evidence="6 8" key="3">
    <citation type="submission" date="2017-09" db="EMBL/GenBank/DDBJ databases">
        <authorList>
            <person name="Ehlers B."/>
            <person name="Leendertz F.H."/>
        </authorList>
    </citation>
    <scope>NUCLEOTIDE SEQUENCE [LARGE SCALE GENOMIC DNA]</scope>
    <source>
        <strain evidence="6 8">Nm42</strain>
    </source>
</reference>
<keyword evidence="3" id="KW-0324">Glycolysis</keyword>
<comment type="catalytic activity">
    <reaction evidence="3">
        <text>D-glucose + ATP = D-glucose 6-phosphate + ADP + H(+)</text>
        <dbReference type="Rhea" id="RHEA:17825"/>
        <dbReference type="ChEBI" id="CHEBI:4167"/>
        <dbReference type="ChEBI" id="CHEBI:15378"/>
        <dbReference type="ChEBI" id="CHEBI:30616"/>
        <dbReference type="ChEBI" id="CHEBI:61548"/>
        <dbReference type="ChEBI" id="CHEBI:456216"/>
        <dbReference type="EC" id="2.7.1.2"/>
    </reaction>
</comment>
<dbReference type="Proteomes" id="UP000182882">
    <property type="component" value="Unassembled WGS sequence"/>
</dbReference>
<evidence type="ECO:0000256" key="1">
    <source>
        <dbReference type="ARBA" id="ARBA00022679"/>
    </source>
</evidence>
<evidence type="ECO:0000256" key="2">
    <source>
        <dbReference type="ARBA" id="ARBA00022777"/>
    </source>
</evidence>
<keyword evidence="1 3" id="KW-0808">Transferase</keyword>
<dbReference type="EC" id="2.7.1.2" evidence="3"/>
<dbReference type="Pfam" id="PF02685">
    <property type="entry name" value="Glucokinase"/>
    <property type="match status" value="1"/>
</dbReference>
<dbReference type="AlphaFoldDB" id="A0A0S3AM19"/>
<dbReference type="GO" id="GO:0006096">
    <property type="term" value="P:glycolytic process"/>
    <property type="evidence" value="ECO:0007669"/>
    <property type="project" value="UniProtKB-UniRule"/>
</dbReference>
<dbReference type="SUPFAM" id="SSF53067">
    <property type="entry name" value="Actin-like ATPase domain"/>
    <property type="match status" value="1"/>
</dbReference>
<dbReference type="CDD" id="cd24008">
    <property type="entry name" value="ASKHA_NBD_GLK"/>
    <property type="match status" value="1"/>
</dbReference>
<keyword evidence="2 3" id="KW-0418">Kinase</keyword>
<keyword evidence="7" id="KW-1185">Reference proteome</keyword>
<feature type="binding site" evidence="3">
    <location>
        <begin position="8"/>
        <end position="13"/>
    </location>
    <ligand>
        <name>ATP</name>
        <dbReference type="ChEBI" id="CHEBI:30616"/>
    </ligand>
</feature>
<evidence type="ECO:0000313" key="5">
    <source>
        <dbReference type="EMBL" id="SDU26113.1"/>
    </source>
</evidence>
<keyword evidence="3" id="KW-0963">Cytoplasm</keyword>
<reference evidence="7" key="1">
    <citation type="submission" date="2016-10" db="EMBL/GenBank/DDBJ databases">
        <authorList>
            <person name="Varghese N."/>
            <person name="Submissions S."/>
        </authorList>
    </citation>
    <scope>NUCLEOTIDE SEQUENCE [LARGE SCALE GENOMIC DNA]</scope>
    <source>
        <strain evidence="7">Nm10</strain>
    </source>
</reference>
<dbReference type="NCBIfam" id="TIGR00749">
    <property type="entry name" value="glk"/>
    <property type="match status" value="1"/>
</dbReference>
<dbReference type="PANTHER" id="PTHR47363">
    <property type="entry name" value="GLUCOKINASE"/>
    <property type="match status" value="1"/>
</dbReference>
<dbReference type="InterPro" id="IPR043129">
    <property type="entry name" value="ATPase_NBD"/>
</dbReference>
<dbReference type="KEGG" id="nur:ATY38_13995"/>
<evidence type="ECO:0000256" key="4">
    <source>
        <dbReference type="RuleBase" id="RU004046"/>
    </source>
</evidence>
<accession>A0A0S3AM19</accession>
<dbReference type="Proteomes" id="UP000219335">
    <property type="component" value="Unassembled WGS sequence"/>
</dbReference>
<sequence length="332" mass="35824">MNKQFVCGDIGGTKTILQSAEISNGKVRTLLTHRYDNHDFATFSEIFQDFLNRTRGTDLPLAACFAVAGPVVTQQAKLTNLPWQINSSTISTEFSIPAVKLINDFEAAALGIESLSPDDVAILQTGKSLAHSMRVVLGAGTGMGVAWLTWHEGRYFAVPTEAGHMDFAPTSTLQIQLLEALHNKFGHVSVERLLSGSGLTNIFKFLQMNSATASNLAPIHLEEDSGATITALALTHQHPIAIKSINIFADIYGAYAGNLALTGLTRGGVYIAGGIAPRILNILKLGGFMRAFHAKGRFSELMHEFPVYIITNPEVSLLGAKQEAHHLLNSQS</sequence>
<keyword evidence="3" id="KW-0067">ATP-binding</keyword>
<dbReference type="EMBL" id="OCMU01000002">
    <property type="protein sequence ID" value="SOD20797.1"/>
    <property type="molecule type" value="Genomic_DNA"/>
</dbReference>
<dbReference type="EMBL" id="FNLN01000040">
    <property type="protein sequence ID" value="SDU26113.1"/>
    <property type="molecule type" value="Genomic_DNA"/>
</dbReference>
<dbReference type="GO" id="GO:0004340">
    <property type="term" value="F:glucokinase activity"/>
    <property type="evidence" value="ECO:0007669"/>
    <property type="project" value="UniProtKB-UniRule"/>
</dbReference>
<protein>
    <recommendedName>
        <fullName evidence="3">Glucokinase</fullName>
        <ecNumber evidence="3">2.7.1.2</ecNumber>
    </recommendedName>
    <alternativeName>
        <fullName evidence="3">Glucose kinase</fullName>
    </alternativeName>
</protein>
<dbReference type="HAMAP" id="MF_00524">
    <property type="entry name" value="Glucokinase"/>
    <property type="match status" value="1"/>
</dbReference>
<dbReference type="GO" id="GO:0005737">
    <property type="term" value="C:cytoplasm"/>
    <property type="evidence" value="ECO:0007669"/>
    <property type="project" value="UniProtKB-SubCell"/>
</dbReference>
<reference evidence="5" key="2">
    <citation type="submission" date="2016-10" db="EMBL/GenBank/DDBJ databases">
        <authorList>
            <person name="de Groot N.N."/>
        </authorList>
    </citation>
    <scope>NUCLEOTIDE SEQUENCE [LARGE SCALE GENOMIC DNA]</scope>
    <source>
        <strain evidence="5">Nm10</strain>
    </source>
</reference>